<dbReference type="InterPro" id="IPR006319">
    <property type="entry name" value="PEP_synth"/>
</dbReference>
<evidence type="ECO:0000256" key="8">
    <source>
        <dbReference type="ARBA" id="ARBA00022723"/>
    </source>
</evidence>
<dbReference type="SUPFAM" id="SSF56059">
    <property type="entry name" value="Glutathione synthetase ATP-binding domain-like"/>
    <property type="match status" value="1"/>
</dbReference>
<name>A0ABR5SC92_9BACT</name>
<dbReference type="Gene3D" id="3.50.30.10">
    <property type="entry name" value="Phosphohistidine domain"/>
    <property type="match status" value="1"/>
</dbReference>
<comment type="catalytic activity">
    <reaction evidence="14">
        <text>pyruvate + ATP + H2O = phosphoenolpyruvate + AMP + phosphate + 2 H(+)</text>
        <dbReference type="Rhea" id="RHEA:11364"/>
        <dbReference type="ChEBI" id="CHEBI:15361"/>
        <dbReference type="ChEBI" id="CHEBI:15377"/>
        <dbReference type="ChEBI" id="CHEBI:15378"/>
        <dbReference type="ChEBI" id="CHEBI:30616"/>
        <dbReference type="ChEBI" id="CHEBI:43474"/>
        <dbReference type="ChEBI" id="CHEBI:58702"/>
        <dbReference type="ChEBI" id="CHEBI:456215"/>
        <dbReference type="EC" id="2.7.9.2"/>
    </reaction>
</comment>
<evidence type="ECO:0000256" key="5">
    <source>
        <dbReference type="ARBA" id="ARBA00011996"/>
    </source>
</evidence>
<keyword evidence="7 17" id="KW-0808">Transferase</keyword>
<evidence type="ECO:0000256" key="12">
    <source>
        <dbReference type="ARBA" id="ARBA00022842"/>
    </source>
</evidence>
<organism evidence="17 18">
    <name type="scientific">Candidatus Magnetominusculus xianensis</name>
    <dbReference type="NCBI Taxonomy" id="1748249"/>
    <lineage>
        <taxon>Bacteria</taxon>
        <taxon>Pseudomonadati</taxon>
        <taxon>Nitrospirota</taxon>
        <taxon>Nitrospiria</taxon>
        <taxon>Nitrospirales</taxon>
        <taxon>Nitrospiraceae</taxon>
        <taxon>Candidatus Magnetominusculus</taxon>
    </lineage>
</organism>
<dbReference type="InterPro" id="IPR008279">
    <property type="entry name" value="PEP-util_enz_mobile_dom"/>
</dbReference>
<evidence type="ECO:0000256" key="13">
    <source>
        <dbReference type="ARBA" id="ARBA00033470"/>
    </source>
</evidence>
<evidence type="ECO:0000259" key="15">
    <source>
        <dbReference type="Pfam" id="PF00391"/>
    </source>
</evidence>
<evidence type="ECO:0000256" key="2">
    <source>
        <dbReference type="ARBA" id="ARBA00002988"/>
    </source>
</evidence>
<dbReference type="EC" id="2.7.9.2" evidence="5"/>
<dbReference type="InterPro" id="IPR002192">
    <property type="entry name" value="PPDK_AMP/ATP-bd"/>
</dbReference>
<proteinExistence type="inferred from homology"/>
<dbReference type="SUPFAM" id="SSF52009">
    <property type="entry name" value="Phosphohistidine domain"/>
    <property type="match status" value="1"/>
</dbReference>
<dbReference type="Proteomes" id="UP000060487">
    <property type="component" value="Unassembled WGS sequence"/>
</dbReference>
<keyword evidence="9" id="KW-0547">Nucleotide-binding</keyword>
<comment type="function">
    <text evidence="2">Catalyzes the phosphorylation of pyruvate to phosphoenolpyruvate.</text>
</comment>
<dbReference type="PANTHER" id="PTHR43030:SF1">
    <property type="entry name" value="PHOSPHOENOLPYRUVATE SYNTHASE"/>
    <property type="match status" value="1"/>
</dbReference>
<evidence type="ECO:0000256" key="4">
    <source>
        <dbReference type="ARBA" id="ARBA00007837"/>
    </source>
</evidence>
<dbReference type="Pfam" id="PF00391">
    <property type="entry name" value="PEP-utilizers"/>
    <property type="match status" value="1"/>
</dbReference>
<accession>A0ABR5SC92</accession>
<evidence type="ECO:0000256" key="11">
    <source>
        <dbReference type="ARBA" id="ARBA00022840"/>
    </source>
</evidence>
<keyword evidence="8" id="KW-0479">Metal-binding</keyword>
<dbReference type="Pfam" id="PF01326">
    <property type="entry name" value="PPDK_N"/>
    <property type="match status" value="1"/>
</dbReference>
<evidence type="ECO:0000256" key="3">
    <source>
        <dbReference type="ARBA" id="ARBA00004742"/>
    </source>
</evidence>
<evidence type="ECO:0000259" key="16">
    <source>
        <dbReference type="Pfam" id="PF01326"/>
    </source>
</evidence>
<evidence type="ECO:0000256" key="7">
    <source>
        <dbReference type="ARBA" id="ARBA00022679"/>
    </source>
</evidence>
<reference evidence="17 18" key="1">
    <citation type="submission" date="2015-11" db="EMBL/GenBank/DDBJ databases">
        <authorList>
            <person name="Lin W."/>
        </authorList>
    </citation>
    <scope>NUCLEOTIDE SEQUENCE [LARGE SCALE GENOMIC DNA]</scope>
    <source>
        <strain evidence="17 18">HCH-1</strain>
    </source>
</reference>
<dbReference type="GO" id="GO:0008986">
    <property type="term" value="F:pyruvate, water dikinase activity"/>
    <property type="evidence" value="ECO:0007669"/>
    <property type="project" value="UniProtKB-EC"/>
</dbReference>
<dbReference type="EMBL" id="LNQR01000109">
    <property type="protein sequence ID" value="KWT78992.1"/>
    <property type="molecule type" value="Genomic_DNA"/>
</dbReference>
<protein>
    <recommendedName>
        <fullName evidence="6">Phosphoenolpyruvate synthase</fullName>
        <ecNumber evidence="5">2.7.9.2</ecNumber>
    </recommendedName>
    <alternativeName>
        <fullName evidence="13">Pyruvate, water dikinase</fullName>
    </alternativeName>
</protein>
<evidence type="ECO:0000256" key="9">
    <source>
        <dbReference type="ARBA" id="ARBA00022741"/>
    </source>
</evidence>
<feature type="domain" description="PEP-utilising enzyme mobile" evidence="15">
    <location>
        <begin position="497"/>
        <end position="568"/>
    </location>
</feature>
<feature type="domain" description="Pyruvate phosphate dikinase AMP/ATP-binding" evidence="16">
    <location>
        <begin position="149"/>
        <end position="462"/>
    </location>
</feature>
<evidence type="ECO:0000256" key="1">
    <source>
        <dbReference type="ARBA" id="ARBA00001946"/>
    </source>
</evidence>
<keyword evidence="10" id="KW-0418">Kinase</keyword>
<comment type="cofactor">
    <cofactor evidence="1">
        <name>Mg(2+)</name>
        <dbReference type="ChEBI" id="CHEBI:18420"/>
    </cofactor>
</comment>
<dbReference type="InterPro" id="IPR013815">
    <property type="entry name" value="ATP_grasp_subdomain_1"/>
</dbReference>
<dbReference type="PANTHER" id="PTHR43030">
    <property type="entry name" value="PHOSPHOENOLPYRUVATE SYNTHASE"/>
    <property type="match status" value="1"/>
</dbReference>
<comment type="caution">
    <text evidence="17">The sequence shown here is derived from an EMBL/GenBank/DDBJ whole genome shotgun (WGS) entry which is preliminary data.</text>
</comment>
<keyword evidence="18" id="KW-1185">Reference proteome</keyword>
<keyword evidence="12" id="KW-0460">Magnesium</keyword>
<comment type="pathway">
    <text evidence="3">Carbohydrate biosynthesis; gluconeogenesis.</text>
</comment>
<dbReference type="Gene3D" id="3.30.1490.20">
    <property type="entry name" value="ATP-grasp fold, A domain"/>
    <property type="match status" value="1"/>
</dbReference>
<comment type="similarity">
    <text evidence="4">Belongs to the PEP-utilizing enzyme family.</text>
</comment>
<evidence type="ECO:0000256" key="14">
    <source>
        <dbReference type="ARBA" id="ARBA00047700"/>
    </source>
</evidence>
<evidence type="ECO:0000313" key="17">
    <source>
        <dbReference type="EMBL" id="KWT78992.1"/>
    </source>
</evidence>
<dbReference type="Gene3D" id="3.30.470.20">
    <property type="entry name" value="ATP-grasp fold, B domain"/>
    <property type="match status" value="1"/>
</dbReference>
<keyword evidence="11" id="KW-0067">ATP-binding</keyword>
<dbReference type="InterPro" id="IPR036637">
    <property type="entry name" value="Phosphohistidine_dom_sf"/>
</dbReference>
<evidence type="ECO:0000313" key="18">
    <source>
        <dbReference type="Proteomes" id="UP000060487"/>
    </source>
</evidence>
<evidence type="ECO:0000256" key="6">
    <source>
        <dbReference type="ARBA" id="ARBA00021623"/>
    </source>
</evidence>
<sequence length="872" mass="96716">MPQPAVNVIIGNSILETVGFFQKILDKFSGASAKDAGQSDVFARKYASFQALLNANNSILEKMADMEDKLSGEYLIDRQYIVHNAVAISENVKDVIDRLNEIAHGKYTGLYERYKHISIGLEEAYTRRKPVADGSLTVAFDGINKSMADLVGGKNANLGEMKNAVSIPIPKGFAITSTAYIRFMQHNGFLDKINSTLSSLSVDNLDELRAASKEIKDKILNAEIPPDMYSAIMDTYDGVFEGRDTTVSIRSSAIEEDDDFSFAGQYSTYLNVRKAEVTQKYKAVIASLFSDNAIFYYKTKGFKETDMAMAVGVVEMVRARAGGVMYSNDPNDPAIANITINAVWGLGSTVVDGTATPQSYLIAKEPALKIISAAIPEQQIMAVCNENSSVDEVQTPVTKRGSASISDEEIITLSKYALTLEEHFGVTQDIEWAIDQSGQLLFLQTRPLHVYAHEVTPHVPTDIKGHKRLIGKGVVTCKGIGHGKAFIIRREDDLLDFPEGGVLIARTTSPRYVTVMNKAAAIVTNIGGTTGHMASLAREYQVPTLLDTEIATDVIRHEQEITVDAVNGCVYEGYVRELIDNYENKPNPFRETLLFKILSQVLTWIVPLNLIHPEAEEFSPKNCATFHDITRFAHEKAMQHMFQITDVAAVQPEFGAVKMVTGLPIDLAVIDLGGGIRASEGRPKRLTPEHVSSTPFIAFFKGLTSMRWPQGRPVDVGGFMGMIAHSATMSEAQLDEIAKCSFVFLSDHYMNFSIRLGYHLSLVEAYVTDNLNDNYIQFHFKGGGAQEDRRLRRVRLISEILREIDFDSIVVKGDVIDARLSKYKKQSIEQKLEIMGRLTVYTKQLDMVMYNDSVTDQYKAEFIKEHITGAAK</sequence>
<gene>
    <name evidence="17" type="ORF">ASN18_2789</name>
</gene>
<evidence type="ECO:0000256" key="10">
    <source>
        <dbReference type="ARBA" id="ARBA00022777"/>
    </source>
</evidence>
<dbReference type="RefSeq" id="WP_236861769.1">
    <property type="nucleotide sequence ID" value="NZ_LNQR01000109.1"/>
</dbReference>